<dbReference type="EMBL" id="CP000942">
    <property type="protein sequence ID" value="ACA32905.1"/>
    <property type="molecule type" value="Genomic_DNA"/>
</dbReference>
<name>A0A2C9DYC9_UREP2</name>
<evidence type="ECO:0000256" key="2">
    <source>
        <dbReference type="SAM" id="SignalP"/>
    </source>
</evidence>
<sequence>MKKINKKILFSSLLFGTVAIGTVAVATACSDNKKTKKTINTGTTQPGSSTGTTSKSLTQEKVLRNEIISEILNAKSKKPDRDKMWVNWWNSSFEQARKLAREMDKAVDLTKSSNFKKLIADGKYKSTFSAQIEDIITKVKHDIKMYAESPFWKKWRDEKKTVITLVNNNAPREDLGAMNVTSIDLPADFPIIYSKPDYDGIPGLGARFPTPKSKVAPEKLLDDGFSFGDIIVEDGSDTQKANLPGQLIESFEKTADKVIYLYYDSGLPEAFKNNQRQPEKIKQFEDWMKSQNANDFVAKRMLKNPNNKDDLIVMPMSSLWYASYGILGVNYSLHALSEAFGMPKSELDALKAKEEFKVPKQLVTLVNQATDLKEDKQTIKDECDPFKSHRDPNHKIDWKVWATNSQVLDIAITLGLKPDLLVNGELSTSGHEENQLALYLSDYINGQLKDCRTITPNDGIRWETTSLTKIKDLNVNLILAGIHGEAATKMFGALMKEHKEIANFAITNRRFNDETRKVVAPQDRDKYSQNAALVDWEDYLKTKDLH</sequence>
<dbReference type="HOGENOM" id="CLU_517716_0_0_14"/>
<evidence type="ECO:0000313" key="3">
    <source>
        <dbReference type="EMBL" id="ACA32905.1"/>
    </source>
</evidence>
<reference evidence="3 4" key="1">
    <citation type="submission" date="2008-02" db="EMBL/GenBank/DDBJ databases">
        <title>Genome sequence of Ureaplasma parvum serovar 3.</title>
        <authorList>
            <person name="Methe B.A."/>
            <person name="Glass J."/>
            <person name="Waites K."/>
            <person name="Shrivastava S."/>
        </authorList>
    </citation>
    <scope>NUCLEOTIDE SEQUENCE [LARGE SCALE GENOMIC DNA]</scope>
    <source>
        <strain evidence="4">ATCC 27815 / 27 / NCTC 11736</strain>
    </source>
</reference>
<gene>
    <name evidence="3" type="ordered locus">UPA3_0394</name>
</gene>
<dbReference type="AlphaFoldDB" id="A0A2C9DYC9"/>
<accession>A0A2C9DYC9</accession>
<dbReference type="InterPro" id="IPR054816">
    <property type="entry name" value="Lipoprotein_mollicutes-type_CS"/>
</dbReference>
<keyword evidence="2" id="KW-0732">Signal</keyword>
<feature type="signal peptide" evidence="2">
    <location>
        <begin position="1"/>
        <end position="28"/>
    </location>
</feature>
<evidence type="ECO:0000256" key="1">
    <source>
        <dbReference type="SAM" id="MobiDB-lite"/>
    </source>
</evidence>
<proteinExistence type="predicted"/>
<evidence type="ECO:0000313" key="4">
    <source>
        <dbReference type="Proteomes" id="UP000002162"/>
    </source>
</evidence>
<dbReference type="Proteomes" id="UP000002162">
    <property type="component" value="Chromosome"/>
</dbReference>
<dbReference type="NCBIfam" id="NF045726">
    <property type="entry name" value="XXplasma_LP"/>
    <property type="match status" value="1"/>
</dbReference>
<organism evidence="3 4">
    <name type="scientific">Ureaplasma parvum serovar 3 (strain ATCC 27815 / 27 / NCTC 11736)</name>
    <dbReference type="NCBI Taxonomy" id="505682"/>
    <lineage>
        <taxon>Bacteria</taxon>
        <taxon>Bacillati</taxon>
        <taxon>Mycoplasmatota</taxon>
        <taxon>Mycoplasmoidales</taxon>
        <taxon>Mycoplasmoidaceae</taxon>
        <taxon>Ureaplasma</taxon>
    </lineage>
</organism>
<dbReference type="PROSITE" id="PS51257">
    <property type="entry name" value="PROKAR_LIPOPROTEIN"/>
    <property type="match status" value="1"/>
</dbReference>
<keyword evidence="3" id="KW-0449">Lipoprotein</keyword>
<dbReference type="KEGG" id="upa:UPA3_0394"/>
<dbReference type="RefSeq" id="WP_010891753.1">
    <property type="nucleotide sequence ID" value="NC_010503.1"/>
</dbReference>
<protein>
    <submittedName>
        <fullName evidence="3">Putative lipoprotein</fullName>
    </submittedName>
</protein>
<feature type="region of interest" description="Disordered" evidence="1">
    <location>
        <begin position="36"/>
        <end position="56"/>
    </location>
</feature>
<feature type="chain" id="PRO_5012293530" evidence="2">
    <location>
        <begin position="29"/>
        <end position="546"/>
    </location>
</feature>
<feature type="compositionally biased region" description="Low complexity" evidence="1">
    <location>
        <begin position="38"/>
        <end position="56"/>
    </location>
</feature>
<dbReference type="GeneID" id="29672545"/>